<dbReference type="RefSeq" id="WP_086999304.1">
    <property type="nucleotide sequence ID" value="NZ_FUHW01000037.1"/>
</dbReference>
<dbReference type="Gene3D" id="3.40.1350.140">
    <property type="entry name" value="MepB-like"/>
    <property type="match status" value="1"/>
</dbReference>
<name>A0A1R4GH44_9MICC</name>
<dbReference type="Pfam" id="PF08877">
    <property type="entry name" value="MepB-like"/>
    <property type="match status" value="1"/>
</dbReference>
<sequence length="155" mass="17202">MRFSAFDWYVEHVLGPRTDLASVEPEEQNGDYESGLVVLSGQRWRLRAARLTPTKPGAFVAVWRRSAQGETEPFPADDAVAGLAVFVLGEDQRRGVFWFTAEHLRELGITSSGRHPGKRGFRVYPAWCTGLNRQASRTQAAQSAAFVQLWPASGP</sequence>
<gene>
    <name evidence="1" type="ORF">FM101_10470</name>
</gene>
<evidence type="ECO:0000313" key="1">
    <source>
        <dbReference type="EMBL" id="SJM67430.1"/>
    </source>
</evidence>
<protein>
    <recommendedName>
        <fullName evidence="3">Metallopeptidase</fullName>
    </recommendedName>
</protein>
<dbReference type="EMBL" id="FUHW01000037">
    <property type="protein sequence ID" value="SJM67430.1"/>
    <property type="molecule type" value="Genomic_DNA"/>
</dbReference>
<evidence type="ECO:0000313" key="2">
    <source>
        <dbReference type="Proteomes" id="UP000195913"/>
    </source>
</evidence>
<organism evidence="1 2">
    <name type="scientific">Arthrobacter rhombi</name>
    <dbReference type="NCBI Taxonomy" id="71253"/>
    <lineage>
        <taxon>Bacteria</taxon>
        <taxon>Bacillati</taxon>
        <taxon>Actinomycetota</taxon>
        <taxon>Actinomycetes</taxon>
        <taxon>Micrococcales</taxon>
        <taxon>Micrococcaceae</taxon>
        <taxon>Arthrobacter</taxon>
    </lineage>
</organism>
<evidence type="ECO:0008006" key="3">
    <source>
        <dbReference type="Google" id="ProtNLM"/>
    </source>
</evidence>
<dbReference type="PIRSF" id="PIRSF032285">
    <property type="entry name" value="UCP032285"/>
    <property type="match status" value="1"/>
</dbReference>
<dbReference type="InterPro" id="IPR011235">
    <property type="entry name" value="MepB-like"/>
</dbReference>
<proteinExistence type="predicted"/>
<accession>A0A1R4GH44</accession>
<reference evidence="1 2" key="1">
    <citation type="submission" date="2017-02" db="EMBL/GenBank/DDBJ databases">
        <authorList>
            <person name="Peterson S.W."/>
        </authorList>
    </citation>
    <scope>NUCLEOTIDE SEQUENCE [LARGE SCALE GENOMIC DNA]</scope>
    <source>
        <strain evidence="1 2">B Ar 00.02</strain>
    </source>
</reference>
<dbReference type="InterPro" id="IPR038231">
    <property type="entry name" value="MepB-like_sf"/>
</dbReference>
<dbReference type="Proteomes" id="UP000195913">
    <property type="component" value="Unassembled WGS sequence"/>
</dbReference>
<dbReference type="AlphaFoldDB" id="A0A1R4GH44"/>
<keyword evidence="2" id="KW-1185">Reference proteome</keyword>